<accession>A0A329MSX1</accession>
<dbReference type="SMART" id="SM00342">
    <property type="entry name" value="HTH_ARAC"/>
    <property type="match status" value="1"/>
</dbReference>
<dbReference type="EMBL" id="QMFB01000001">
    <property type="protein sequence ID" value="RAV23071.1"/>
    <property type="molecule type" value="Genomic_DNA"/>
</dbReference>
<dbReference type="PROSITE" id="PS00041">
    <property type="entry name" value="HTH_ARAC_FAMILY_1"/>
    <property type="match status" value="1"/>
</dbReference>
<evidence type="ECO:0000313" key="8">
    <source>
        <dbReference type="Proteomes" id="UP000250369"/>
    </source>
</evidence>
<dbReference type="CDD" id="cd17536">
    <property type="entry name" value="REC_YesN-like"/>
    <property type="match status" value="1"/>
</dbReference>
<sequence length="561" mass="62656">METGRRGLMYRMLIVDDLPVIVEGLLDMFGKRKPELELHSAYSAYQALDILGRMRINIVLSDIRMPGMEGIELLHEIKRRWPMCKVIFLTSFDDFQYVKHAISGGGFDYMLKTESDESIVKTVDKAIAELDAEAEASQRLLEANLQSKQAITLLQQAYIHTLLKGTARTSESSLRSKIHELEIPLAVERPIYLLLGRIDSWGGKGAQADRKLMLFAVQNIAGESLRQTARFAAAEVDGSNVAWLLQPIAPHGESGEGAQEEAEEAWLESASKQLDAVQANCREAIGLAVSFVISHAAVRWESLPEAYDELLSLLWGEQGAGSEVKLTGLTGPYSPRSTLEAARSKLASRKMKKIGLLGHYLENGGKAEFDSLLDEIFAHAADENRSSFVKLEVYHGLASVFLSHVNLYPLDGKLAAQIGLDRLSHIDVNLSWQELHTYFRKLAELLFANREEPAAEDEHVVVLRINAYINSHLAEDVSLVKLAGIVHLNPSYLSRLYKRTAGIGLSDYINMARMEKAKELLKHSAYKIYEISAMVGYDSRLSFIRFFKANMGVTPQEYRDS</sequence>
<dbReference type="Proteomes" id="UP000250369">
    <property type="component" value="Unassembled WGS sequence"/>
</dbReference>
<feature type="modified residue" description="4-aspartylphosphate" evidence="4">
    <location>
        <position position="62"/>
    </location>
</feature>
<comment type="caution">
    <text evidence="7">The sequence shown here is derived from an EMBL/GenBank/DDBJ whole genome shotgun (WGS) entry which is preliminary data.</text>
</comment>
<name>A0A329MSX1_9BACL</name>
<keyword evidence="1" id="KW-0805">Transcription regulation</keyword>
<dbReference type="GO" id="GO:0043565">
    <property type="term" value="F:sequence-specific DNA binding"/>
    <property type="evidence" value="ECO:0007669"/>
    <property type="project" value="InterPro"/>
</dbReference>
<dbReference type="PRINTS" id="PR00032">
    <property type="entry name" value="HTHARAC"/>
</dbReference>
<protein>
    <submittedName>
        <fullName evidence="7">DNA-binding response regulator</fullName>
    </submittedName>
</protein>
<evidence type="ECO:0000256" key="2">
    <source>
        <dbReference type="ARBA" id="ARBA00023125"/>
    </source>
</evidence>
<dbReference type="GO" id="GO:0003700">
    <property type="term" value="F:DNA-binding transcription factor activity"/>
    <property type="evidence" value="ECO:0007669"/>
    <property type="project" value="InterPro"/>
</dbReference>
<dbReference type="AlphaFoldDB" id="A0A329MSX1"/>
<dbReference type="Pfam" id="PF12833">
    <property type="entry name" value="HTH_18"/>
    <property type="match status" value="1"/>
</dbReference>
<dbReference type="PANTHER" id="PTHR43280">
    <property type="entry name" value="ARAC-FAMILY TRANSCRIPTIONAL REGULATOR"/>
    <property type="match status" value="1"/>
</dbReference>
<dbReference type="InterPro" id="IPR011006">
    <property type="entry name" value="CheY-like_superfamily"/>
</dbReference>
<reference evidence="7 8" key="1">
    <citation type="journal article" date="2009" name="Int. J. Syst. Evol. Microbiol.">
        <title>Paenibacillus contaminans sp. nov., isolated from a contaminated laboratory plate.</title>
        <authorList>
            <person name="Chou J.H."/>
            <person name="Lee J.H."/>
            <person name="Lin M.C."/>
            <person name="Chang P.S."/>
            <person name="Arun A.B."/>
            <person name="Young C.C."/>
            <person name="Chen W.M."/>
        </authorList>
    </citation>
    <scope>NUCLEOTIDE SEQUENCE [LARGE SCALE GENOMIC DNA]</scope>
    <source>
        <strain evidence="7 8">CKOBP-6</strain>
    </source>
</reference>
<feature type="domain" description="HTH araC/xylS-type" evidence="5">
    <location>
        <begin position="463"/>
        <end position="561"/>
    </location>
</feature>
<keyword evidence="4" id="KW-0597">Phosphoprotein</keyword>
<dbReference type="SMART" id="SM00448">
    <property type="entry name" value="REC"/>
    <property type="match status" value="1"/>
</dbReference>
<dbReference type="Gene3D" id="1.10.10.60">
    <property type="entry name" value="Homeodomain-like"/>
    <property type="match status" value="2"/>
</dbReference>
<dbReference type="InterPro" id="IPR001789">
    <property type="entry name" value="Sig_transdc_resp-reg_receiver"/>
</dbReference>
<organism evidence="7 8">
    <name type="scientific">Paenibacillus contaminans</name>
    <dbReference type="NCBI Taxonomy" id="450362"/>
    <lineage>
        <taxon>Bacteria</taxon>
        <taxon>Bacillati</taxon>
        <taxon>Bacillota</taxon>
        <taxon>Bacilli</taxon>
        <taxon>Bacillales</taxon>
        <taxon>Paenibacillaceae</taxon>
        <taxon>Paenibacillus</taxon>
    </lineage>
</organism>
<dbReference type="SUPFAM" id="SSF46689">
    <property type="entry name" value="Homeodomain-like"/>
    <property type="match status" value="2"/>
</dbReference>
<gene>
    <name evidence="7" type="ORF">DQG23_02410</name>
</gene>
<dbReference type="InterPro" id="IPR018062">
    <property type="entry name" value="HTH_AraC-typ_CS"/>
</dbReference>
<dbReference type="SUPFAM" id="SSF52172">
    <property type="entry name" value="CheY-like"/>
    <property type="match status" value="1"/>
</dbReference>
<dbReference type="GO" id="GO:0000160">
    <property type="term" value="P:phosphorelay signal transduction system"/>
    <property type="evidence" value="ECO:0007669"/>
    <property type="project" value="InterPro"/>
</dbReference>
<keyword evidence="2 7" id="KW-0238">DNA-binding</keyword>
<dbReference type="InterPro" id="IPR018060">
    <property type="entry name" value="HTH_AraC"/>
</dbReference>
<evidence type="ECO:0000256" key="4">
    <source>
        <dbReference type="PROSITE-ProRule" id="PRU00169"/>
    </source>
</evidence>
<keyword evidence="3" id="KW-0804">Transcription</keyword>
<dbReference type="PROSITE" id="PS50110">
    <property type="entry name" value="RESPONSE_REGULATORY"/>
    <property type="match status" value="1"/>
</dbReference>
<dbReference type="Gene3D" id="3.40.50.2300">
    <property type="match status" value="1"/>
</dbReference>
<evidence type="ECO:0000313" key="7">
    <source>
        <dbReference type="EMBL" id="RAV23071.1"/>
    </source>
</evidence>
<dbReference type="PANTHER" id="PTHR43280:SF28">
    <property type="entry name" value="HTH-TYPE TRANSCRIPTIONAL ACTIVATOR RHAS"/>
    <property type="match status" value="1"/>
</dbReference>
<dbReference type="InterPro" id="IPR009057">
    <property type="entry name" value="Homeodomain-like_sf"/>
</dbReference>
<evidence type="ECO:0000256" key="1">
    <source>
        <dbReference type="ARBA" id="ARBA00023015"/>
    </source>
</evidence>
<dbReference type="PROSITE" id="PS01124">
    <property type="entry name" value="HTH_ARAC_FAMILY_2"/>
    <property type="match status" value="1"/>
</dbReference>
<dbReference type="Pfam" id="PF00072">
    <property type="entry name" value="Response_reg"/>
    <property type="match status" value="1"/>
</dbReference>
<evidence type="ECO:0000256" key="3">
    <source>
        <dbReference type="ARBA" id="ARBA00023163"/>
    </source>
</evidence>
<keyword evidence="8" id="KW-1185">Reference proteome</keyword>
<feature type="domain" description="Response regulatory" evidence="6">
    <location>
        <begin position="11"/>
        <end position="127"/>
    </location>
</feature>
<dbReference type="InterPro" id="IPR020449">
    <property type="entry name" value="Tscrpt_reg_AraC-type_HTH"/>
</dbReference>
<evidence type="ECO:0000259" key="5">
    <source>
        <dbReference type="PROSITE" id="PS01124"/>
    </source>
</evidence>
<proteinExistence type="predicted"/>
<evidence type="ECO:0000259" key="6">
    <source>
        <dbReference type="PROSITE" id="PS50110"/>
    </source>
</evidence>